<dbReference type="Gene3D" id="3.90.105.10">
    <property type="entry name" value="Molybdopterin biosynthesis moea protein, domain 2"/>
    <property type="match status" value="1"/>
</dbReference>
<dbReference type="InterPro" id="IPR005111">
    <property type="entry name" value="MoeA_C_domain_IV"/>
</dbReference>
<dbReference type="InterPro" id="IPR001453">
    <property type="entry name" value="MoaB/Mog_dom"/>
</dbReference>
<dbReference type="Gene3D" id="3.40.980.10">
    <property type="entry name" value="MoaB/Mog-like domain"/>
    <property type="match status" value="1"/>
</dbReference>
<dbReference type="InterPro" id="IPR024370">
    <property type="entry name" value="PBP_domain"/>
</dbReference>
<dbReference type="SUPFAM" id="SSF63867">
    <property type="entry name" value="MoeA C-terminal domain-like"/>
    <property type="match status" value="1"/>
</dbReference>
<evidence type="ECO:0000313" key="8">
    <source>
        <dbReference type="EMBL" id="HGF33516.1"/>
    </source>
</evidence>
<dbReference type="Gene3D" id="2.170.190.11">
    <property type="entry name" value="Molybdopterin biosynthesis moea protein, domain 3"/>
    <property type="match status" value="1"/>
</dbReference>
<dbReference type="InterPro" id="IPR038987">
    <property type="entry name" value="MoeA-like"/>
</dbReference>
<keyword evidence="6" id="KW-0479">Metal-binding</keyword>
<keyword evidence="6" id="KW-0500">Molybdenum</keyword>
<dbReference type="Pfam" id="PF03454">
    <property type="entry name" value="MoeA_C"/>
    <property type="match status" value="1"/>
</dbReference>
<keyword evidence="6" id="KW-0460">Magnesium</keyword>
<gene>
    <name evidence="8" type="ORF">ENW96_03880</name>
</gene>
<dbReference type="PANTHER" id="PTHR10192:SF16">
    <property type="entry name" value="MOLYBDOPTERIN MOLYBDENUMTRANSFERASE"/>
    <property type="match status" value="1"/>
</dbReference>
<name>A0A7C3UWV5_9BACT</name>
<dbReference type="SUPFAM" id="SSF53218">
    <property type="entry name" value="Molybdenum cofactor biosynthesis proteins"/>
    <property type="match status" value="1"/>
</dbReference>
<comment type="cofactor">
    <cofactor evidence="6">
        <name>Mg(2+)</name>
        <dbReference type="ChEBI" id="CHEBI:18420"/>
    </cofactor>
</comment>
<proteinExistence type="inferred from homology"/>
<dbReference type="Gene3D" id="2.40.340.10">
    <property type="entry name" value="MoeA, C-terminal, domain IV"/>
    <property type="match status" value="1"/>
</dbReference>
<dbReference type="SUPFAM" id="SSF53850">
    <property type="entry name" value="Periplasmic binding protein-like II"/>
    <property type="match status" value="1"/>
</dbReference>
<dbReference type="GO" id="GO:0061599">
    <property type="term" value="F:molybdopterin molybdotransferase activity"/>
    <property type="evidence" value="ECO:0007669"/>
    <property type="project" value="UniProtKB-UniRule"/>
</dbReference>
<dbReference type="Pfam" id="PF03453">
    <property type="entry name" value="MoeA_N"/>
    <property type="match status" value="1"/>
</dbReference>
<dbReference type="UniPathway" id="UPA00344"/>
<evidence type="ECO:0000256" key="6">
    <source>
        <dbReference type="RuleBase" id="RU365090"/>
    </source>
</evidence>
<comment type="pathway">
    <text evidence="2 6">Cofactor biosynthesis; molybdopterin biosynthesis.</text>
</comment>
<accession>A0A7C3UWV5</accession>
<comment type="catalytic activity">
    <reaction evidence="5">
        <text>adenylyl-molybdopterin + molybdate = Mo-molybdopterin + AMP + H(+)</text>
        <dbReference type="Rhea" id="RHEA:35047"/>
        <dbReference type="ChEBI" id="CHEBI:15378"/>
        <dbReference type="ChEBI" id="CHEBI:36264"/>
        <dbReference type="ChEBI" id="CHEBI:62727"/>
        <dbReference type="ChEBI" id="CHEBI:71302"/>
        <dbReference type="ChEBI" id="CHEBI:456215"/>
        <dbReference type="EC" id="2.10.1.1"/>
    </reaction>
</comment>
<evidence type="ECO:0000256" key="3">
    <source>
        <dbReference type="ARBA" id="ARBA00010763"/>
    </source>
</evidence>
<dbReference type="InterPro" id="IPR036135">
    <property type="entry name" value="MoeA_linker/N_sf"/>
</dbReference>
<dbReference type="GO" id="GO:0006777">
    <property type="term" value="P:Mo-molybdopterin cofactor biosynthetic process"/>
    <property type="evidence" value="ECO:0007669"/>
    <property type="project" value="UniProtKB-UniRule"/>
</dbReference>
<dbReference type="InterPro" id="IPR005110">
    <property type="entry name" value="MoeA_linker/N"/>
</dbReference>
<dbReference type="Pfam" id="PF12727">
    <property type="entry name" value="PBP_like"/>
    <property type="match status" value="1"/>
</dbReference>
<evidence type="ECO:0000256" key="1">
    <source>
        <dbReference type="ARBA" id="ARBA00002901"/>
    </source>
</evidence>
<keyword evidence="4 6" id="KW-0501">Molybdenum cofactor biosynthesis</keyword>
<reference evidence="8" key="1">
    <citation type="journal article" date="2020" name="mSystems">
        <title>Genome- and Community-Level Interaction Insights into Carbon Utilization and Element Cycling Functions of Hydrothermarchaeota in Hydrothermal Sediment.</title>
        <authorList>
            <person name="Zhou Z."/>
            <person name="Liu Y."/>
            <person name="Xu W."/>
            <person name="Pan J."/>
            <person name="Luo Z.H."/>
            <person name="Li M."/>
        </authorList>
    </citation>
    <scope>NUCLEOTIDE SEQUENCE [LARGE SCALE GENOMIC DNA]</scope>
    <source>
        <strain evidence="8">SpSt-897</strain>
    </source>
</reference>
<sequence length="640" mass="68800">MKRRIYLHMKSPEEARELFLSRFDLKTLLAPEEVATTAARGRVTAQPVWARWSSPAAHQAAMDGFAVAAASTYGARPESPRLLAVGQEAYPVNTGHLMPPGTDAVIMVEKVPDPEADPITVEAPVFPWHNVRRVGEDLVAGEMVLPEGVEITPWAQGAMLAAGVTRVWVRRRPRVIIIPTGSELLPVAALGPEPPVQFLVEFNSVILAGLVEETGGVPEVWDITPDDPAALAEVLRRAVAAGDVVLVNAGSSAGSKDYTYEAVAALGEVLVHGVAMMPGKPTLLGMIEGKPVIGNPGYPVSAVLSFEEFAAPLIAGMAGRRLAPRPTLTVHPSQNLPSKPGLTEFIRVTLGRVGERVIATPLPRAAGTITSLVRADGLLKIPALSEGLEEDRPVSAELLVPPADIEGTLVVLGSHDNTLDLLATLLRRRNPRLRLSSGHVGSLGGLLALRQGRAHLGGSHLYDPESHSYNVPFIQKHLAGLPLKLINLAWRQQGFIVLPGNPCNIRTVTDLTRPGVRFLNRQRGAGTRLLLDYLLQQQGINPAALQGYDREEYTHMAVAANVKSGTADVGLGILAAARALGLDFIPLLPERYDLVVPQSTFEDQRFQELLAVIRSPEFRLAAEALGGYDLKDCGKILWEQ</sequence>
<comment type="function">
    <text evidence="1 6">Catalyzes the insertion of molybdate into adenylated molybdopterin with the concomitant release of AMP.</text>
</comment>
<dbReference type="GO" id="GO:0046872">
    <property type="term" value="F:metal ion binding"/>
    <property type="evidence" value="ECO:0007669"/>
    <property type="project" value="UniProtKB-UniRule"/>
</dbReference>
<dbReference type="CDD" id="cd00887">
    <property type="entry name" value="MoeA"/>
    <property type="match status" value="1"/>
</dbReference>
<feature type="domain" description="MoaB/Mog" evidence="7">
    <location>
        <begin position="176"/>
        <end position="316"/>
    </location>
</feature>
<dbReference type="SUPFAM" id="SSF63882">
    <property type="entry name" value="MoeA N-terminal region -like"/>
    <property type="match status" value="1"/>
</dbReference>
<dbReference type="PANTHER" id="PTHR10192">
    <property type="entry name" value="MOLYBDOPTERIN BIOSYNTHESIS PROTEIN"/>
    <property type="match status" value="1"/>
</dbReference>
<organism evidence="8">
    <name type="scientific">Desulfobacca acetoxidans</name>
    <dbReference type="NCBI Taxonomy" id="60893"/>
    <lineage>
        <taxon>Bacteria</taxon>
        <taxon>Pseudomonadati</taxon>
        <taxon>Thermodesulfobacteriota</taxon>
        <taxon>Desulfobaccia</taxon>
        <taxon>Desulfobaccales</taxon>
        <taxon>Desulfobaccaceae</taxon>
        <taxon>Desulfobacca</taxon>
    </lineage>
</organism>
<dbReference type="EMBL" id="DTMF01000098">
    <property type="protein sequence ID" value="HGF33516.1"/>
    <property type="molecule type" value="Genomic_DNA"/>
</dbReference>
<protein>
    <recommendedName>
        <fullName evidence="6">Molybdopterin molybdenumtransferase</fullName>
        <ecNumber evidence="6">2.10.1.1</ecNumber>
    </recommendedName>
</protein>
<dbReference type="InterPro" id="IPR036425">
    <property type="entry name" value="MoaB/Mog-like_dom_sf"/>
</dbReference>
<evidence type="ECO:0000259" key="7">
    <source>
        <dbReference type="SMART" id="SM00852"/>
    </source>
</evidence>
<dbReference type="Pfam" id="PF00994">
    <property type="entry name" value="MoCF_biosynth"/>
    <property type="match status" value="1"/>
</dbReference>
<dbReference type="SMART" id="SM00852">
    <property type="entry name" value="MoCF_biosynth"/>
    <property type="match status" value="1"/>
</dbReference>
<evidence type="ECO:0000256" key="2">
    <source>
        <dbReference type="ARBA" id="ARBA00005046"/>
    </source>
</evidence>
<dbReference type="AlphaFoldDB" id="A0A7C3UWV5"/>
<dbReference type="GO" id="GO:0005829">
    <property type="term" value="C:cytosol"/>
    <property type="evidence" value="ECO:0007669"/>
    <property type="project" value="TreeGrafter"/>
</dbReference>
<dbReference type="NCBIfam" id="NF011068">
    <property type="entry name" value="PRK14498.1"/>
    <property type="match status" value="1"/>
</dbReference>
<evidence type="ECO:0000256" key="5">
    <source>
        <dbReference type="ARBA" id="ARBA00047317"/>
    </source>
</evidence>
<comment type="similarity">
    <text evidence="3 6">Belongs to the MoeA family.</text>
</comment>
<dbReference type="InterPro" id="IPR036688">
    <property type="entry name" value="MoeA_C_domain_IV_sf"/>
</dbReference>
<dbReference type="EC" id="2.10.1.1" evidence="6"/>
<evidence type="ECO:0000256" key="4">
    <source>
        <dbReference type="ARBA" id="ARBA00023150"/>
    </source>
</evidence>
<comment type="caution">
    <text evidence="8">The sequence shown here is derived from an EMBL/GenBank/DDBJ whole genome shotgun (WGS) entry which is preliminary data.</text>
</comment>
<keyword evidence="6" id="KW-0808">Transferase</keyword>